<comment type="caution">
    <text evidence="1">The sequence shown here is derived from an EMBL/GenBank/DDBJ whole genome shotgun (WGS) entry which is preliminary data.</text>
</comment>
<protein>
    <recommendedName>
        <fullName evidence="3">Flagellar protein FliT</fullName>
    </recommendedName>
</protein>
<dbReference type="RefSeq" id="WP_353895617.1">
    <property type="nucleotide sequence ID" value="NZ_JBEVCJ010000007.1"/>
</dbReference>
<accession>A0ABV2BSW7</accession>
<sequence length="113" mass="12661">MNHFCQQIFTLNQQILGEVENANWDNVAEKTVIRQQVLENFFNQSANDTNNAGVNNINDMLSIKKSIDETDQKVRAAIIKEKSGSIKASINLHKAHNAIKAYNNHHPSSSNVS</sequence>
<reference evidence="1 2" key="1">
    <citation type="submission" date="2024-06" db="EMBL/GenBank/DDBJ databases">
        <authorList>
            <person name="Li F."/>
        </authorList>
    </citation>
    <scope>NUCLEOTIDE SEQUENCE [LARGE SCALE GENOMIC DNA]</scope>
    <source>
        <strain evidence="1 2">GXAS 311</strain>
    </source>
</reference>
<organism evidence="1 2">
    <name type="scientific">Aliikangiella maris</name>
    <dbReference type="NCBI Taxonomy" id="3162458"/>
    <lineage>
        <taxon>Bacteria</taxon>
        <taxon>Pseudomonadati</taxon>
        <taxon>Pseudomonadota</taxon>
        <taxon>Gammaproteobacteria</taxon>
        <taxon>Oceanospirillales</taxon>
        <taxon>Pleioneaceae</taxon>
        <taxon>Aliikangiella</taxon>
    </lineage>
</organism>
<keyword evidence="2" id="KW-1185">Reference proteome</keyword>
<name>A0ABV2BSW7_9GAMM</name>
<evidence type="ECO:0000313" key="1">
    <source>
        <dbReference type="EMBL" id="MET1255031.1"/>
    </source>
</evidence>
<dbReference type="Proteomes" id="UP001548189">
    <property type="component" value="Unassembled WGS sequence"/>
</dbReference>
<evidence type="ECO:0008006" key="3">
    <source>
        <dbReference type="Google" id="ProtNLM"/>
    </source>
</evidence>
<evidence type="ECO:0000313" key="2">
    <source>
        <dbReference type="Proteomes" id="UP001548189"/>
    </source>
</evidence>
<proteinExistence type="predicted"/>
<gene>
    <name evidence="1" type="ORF">ABVT43_07840</name>
</gene>
<dbReference type="EMBL" id="JBEVCJ010000007">
    <property type="protein sequence ID" value="MET1255031.1"/>
    <property type="molecule type" value="Genomic_DNA"/>
</dbReference>